<keyword evidence="3" id="KW-1185">Reference proteome</keyword>
<dbReference type="AlphaFoldDB" id="A0A2X0LR43"/>
<evidence type="ECO:0000313" key="2">
    <source>
        <dbReference type="EMBL" id="SCZ95709.1"/>
    </source>
</evidence>
<dbReference type="Proteomes" id="UP000249723">
    <property type="component" value="Unassembled WGS sequence"/>
</dbReference>
<dbReference type="EMBL" id="FMWP01000087">
    <property type="protein sequence ID" value="SCZ95709.1"/>
    <property type="molecule type" value="Genomic_DNA"/>
</dbReference>
<gene>
    <name evidence="2" type="ORF">BZ3500_MVSOF-1268-A1-R1_CHR8-1G09744</name>
</gene>
<dbReference type="OrthoDB" id="10328877at2759"/>
<feature type="signal peptide" evidence="1">
    <location>
        <begin position="1"/>
        <end position="23"/>
    </location>
</feature>
<protein>
    <submittedName>
        <fullName evidence="2">BZ3500_MvSof-1268-A1-R1_Chr8-1g09744 protein</fullName>
    </submittedName>
</protein>
<proteinExistence type="predicted"/>
<name>A0A2X0LR43_9BASI</name>
<evidence type="ECO:0000256" key="1">
    <source>
        <dbReference type="SAM" id="SignalP"/>
    </source>
</evidence>
<sequence>MFFARSGVVAATLLVLQSTLSIAAPALELEKRITCNANEIAKNNACVSCASIYTNATTCSRSEPLTCSYGVPNSARKCAAVDCSKTPATYLSTDAKQCIACSDANALTCNSTTTLSCQANYTLSTVFSSVPTCVYGTFYAFFGGYGLPKPLDGKQQPFKPVPLTSGNPGVCVAQHAKARVVALTANRNNSEFLTCFGQNGALDQALAKSSSSFLFLKGTCKDYAKNPFITVTGAQKSMPGYRHRTRWVVPVLSGAKRGARADRPPLFSTVAADHCLRAFDTH</sequence>
<evidence type="ECO:0000313" key="3">
    <source>
        <dbReference type="Proteomes" id="UP000249723"/>
    </source>
</evidence>
<reference evidence="3" key="1">
    <citation type="submission" date="2016-10" db="EMBL/GenBank/DDBJ databases">
        <authorList>
            <person name="Jeantristanb JTB J.-T."/>
            <person name="Ricardo R."/>
        </authorList>
    </citation>
    <scope>NUCLEOTIDE SEQUENCE [LARGE SCALE GENOMIC DNA]</scope>
</reference>
<accession>A0A2X0LR43</accession>
<keyword evidence="1" id="KW-0732">Signal</keyword>
<organism evidence="2 3">
    <name type="scientific">Microbotryum saponariae</name>
    <dbReference type="NCBI Taxonomy" id="289078"/>
    <lineage>
        <taxon>Eukaryota</taxon>
        <taxon>Fungi</taxon>
        <taxon>Dikarya</taxon>
        <taxon>Basidiomycota</taxon>
        <taxon>Pucciniomycotina</taxon>
        <taxon>Microbotryomycetes</taxon>
        <taxon>Microbotryales</taxon>
        <taxon>Microbotryaceae</taxon>
        <taxon>Microbotryum</taxon>
    </lineage>
</organism>
<feature type="chain" id="PRO_5030060276" evidence="1">
    <location>
        <begin position="24"/>
        <end position="282"/>
    </location>
</feature>